<proteinExistence type="predicted"/>
<protein>
    <submittedName>
        <fullName evidence="1">AsIV-cont00159-ORF1</fullName>
    </submittedName>
</protein>
<reference evidence="1" key="1">
    <citation type="journal article" date="2013" name="J. Gen. Virol.">
        <title>Ultrastructural and genomic characterization of a second banchine polydnavirus confirms the existence of shared features within this ichnovirus lineage.</title>
        <authorList>
            <person name="Djoumad A."/>
            <person name="Stoltz D."/>
            <person name="Beliveau C."/>
            <person name="Boyle B."/>
            <person name="Kuhn L."/>
            <person name="Cusson M."/>
        </authorList>
    </citation>
    <scope>NUCLEOTIDE SEQUENCE</scope>
</reference>
<organism evidence="1">
    <name type="scientific">Apophua simplicipes ichnovirus</name>
    <dbReference type="NCBI Taxonomy" id="1329648"/>
    <lineage>
        <taxon>Viruses</taxon>
        <taxon>Viruses incertae sedis</taxon>
        <taxon>Polydnaviriformidae</taxon>
        <taxon>Ichnoviriform</taxon>
    </lineage>
</organism>
<name>S5DZ11_9VIRU</name>
<dbReference type="EMBL" id="KC752365">
    <property type="protein sequence ID" value="AGQ20247.1"/>
    <property type="molecule type" value="Genomic_DNA"/>
</dbReference>
<sequence length="81" mass="9136">MAPVPTAIDLTLMNLLVEEIKTCSDYLNRYKDRQGLDSELKANLLSAQLKKTNLTMKLKMLARNFETVPQSVLDVYFPSSG</sequence>
<evidence type="ECO:0000313" key="1">
    <source>
        <dbReference type="EMBL" id="AGQ20247.1"/>
    </source>
</evidence>
<accession>S5DZ11</accession>